<feature type="domain" description="3-beta hydroxysteroid dehydrogenase/isomerase" evidence="1">
    <location>
        <begin position="87"/>
        <end position="129"/>
    </location>
</feature>
<dbReference type="GO" id="GO:0006694">
    <property type="term" value="P:steroid biosynthetic process"/>
    <property type="evidence" value="ECO:0007669"/>
    <property type="project" value="InterPro"/>
</dbReference>
<dbReference type="Proteomes" id="UP001154282">
    <property type="component" value="Unassembled WGS sequence"/>
</dbReference>
<dbReference type="Gene3D" id="3.40.50.720">
    <property type="entry name" value="NAD(P)-binding Rossmann-like Domain"/>
    <property type="match status" value="1"/>
</dbReference>
<dbReference type="Pfam" id="PF01073">
    <property type="entry name" value="3Beta_HSD"/>
    <property type="match status" value="1"/>
</dbReference>
<dbReference type="EMBL" id="CAMGYJ010000004">
    <property type="protein sequence ID" value="CAI0397000.1"/>
    <property type="molecule type" value="Genomic_DNA"/>
</dbReference>
<keyword evidence="3" id="KW-1185">Reference proteome</keyword>
<dbReference type="SUPFAM" id="SSF51735">
    <property type="entry name" value="NAD(P)-binding Rossmann-fold domains"/>
    <property type="match status" value="1"/>
</dbReference>
<proteinExistence type="predicted"/>
<sequence length="152" mass="17109">MEMEVPIWNSQNSRSCVVLGGQGFVGRSLVLRLLKVGNWIVRIADYAQSFHLDPVDRNDSLICDAISSGRASYHHIDVRDTSLIYKVLGARNVTKACRECKVRKLVYNSTADVVFDGSHDIVNVDESFLCHGKVSFPFHIFSFTCFCLPHQT</sequence>
<comment type="caution">
    <text evidence="2">The sequence shown here is derived from an EMBL/GenBank/DDBJ whole genome shotgun (WGS) entry which is preliminary data.</text>
</comment>
<dbReference type="InterPro" id="IPR036291">
    <property type="entry name" value="NAD(P)-bd_dom_sf"/>
</dbReference>
<organism evidence="2 3">
    <name type="scientific">Linum tenue</name>
    <dbReference type="NCBI Taxonomy" id="586396"/>
    <lineage>
        <taxon>Eukaryota</taxon>
        <taxon>Viridiplantae</taxon>
        <taxon>Streptophyta</taxon>
        <taxon>Embryophyta</taxon>
        <taxon>Tracheophyta</taxon>
        <taxon>Spermatophyta</taxon>
        <taxon>Magnoliopsida</taxon>
        <taxon>eudicotyledons</taxon>
        <taxon>Gunneridae</taxon>
        <taxon>Pentapetalae</taxon>
        <taxon>rosids</taxon>
        <taxon>fabids</taxon>
        <taxon>Malpighiales</taxon>
        <taxon>Linaceae</taxon>
        <taxon>Linum</taxon>
    </lineage>
</organism>
<name>A0AAV0IHF8_9ROSI</name>
<reference evidence="2" key="1">
    <citation type="submission" date="2022-08" db="EMBL/GenBank/DDBJ databases">
        <authorList>
            <person name="Gutierrez-Valencia J."/>
        </authorList>
    </citation>
    <scope>NUCLEOTIDE SEQUENCE</scope>
</reference>
<dbReference type="InterPro" id="IPR002225">
    <property type="entry name" value="3Beta_OHSteriod_DH/Estase"/>
</dbReference>
<evidence type="ECO:0000313" key="2">
    <source>
        <dbReference type="EMBL" id="CAI0397000.1"/>
    </source>
</evidence>
<dbReference type="GO" id="GO:0016616">
    <property type="term" value="F:oxidoreductase activity, acting on the CH-OH group of donors, NAD or NADP as acceptor"/>
    <property type="evidence" value="ECO:0007669"/>
    <property type="project" value="InterPro"/>
</dbReference>
<gene>
    <name evidence="2" type="ORF">LITE_LOCUS9370</name>
</gene>
<evidence type="ECO:0000313" key="3">
    <source>
        <dbReference type="Proteomes" id="UP001154282"/>
    </source>
</evidence>
<evidence type="ECO:0000259" key="1">
    <source>
        <dbReference type="Pfam" id="PF01073"/>
    </source>
</evidence>
<dbReference type="AlphaFoldDB" id="A0AAV0IHF8"/>
<protein>
    <recommendedName>
        <fullName evidence="1">3-beta hydroxysteroid dehydrogenase/isomerase domain-containing protein</fullName>
    </recommendedName>
</protein>
<accession>A0AAV0IHF8</accession>